<evidence type="ECO:0000313" key="4">
    <source>
        <dbReference type="Proteomes" id="UP000530234"/>
    </source>
</evidence>
<organism evidence="3 4">
    <name type="scientific">Streptomyces calidiresistens</name>
    <dbReference type="NCBI Taxonomy" id="1485586"/>
    <lineage>
        <taxon>Bacteria</taxon>
        <taxon>Bacillati</taxon>
        <taxon>Actinomycetota</taxon>
        <taxon>Actinomycetes</taxon>
        <taxon>Kitasatosporales</taxon>
        <taxon>Streptomycetaceae</taxon>
        <taxon>Streptomyces</taxon>
    </lineage>
</organism>
<dbReference type="Proteomes" id="UP000530234">
    <property type="component" value="Unassembled WGS sequence"/>
</dbReference>
<keyword evidence="4" id="KW-1185">Reference proteome</keyword>
<accession>A0A7W3T0P0</accession>
<dbReference type="AlphaFoldDB" id="A0A7W3T0P0"/>
<evidence type="ECO:0000259" key="2">
    <source>
        <dbReference type="Pfam" id="PF01471"/>
    </source>
</evidence>
<sequence length="149" mass="15549">MDGGPRMRTPTRTAVTPTAGSAVAPPRPTARPADSVVPVAVVNLGPTTDEARKLQSYLRTFYFHDSTGSIDGQSGTNSWKAMQRSLGNFGYTGAIDGVVGGGTISALQRLLRSYGCDGRIDGIAGPATRAAFKMYATTRWDGDIPSGPG</sequence>
<protein>
    <submittedName>
        <fullName evidence="3">Peptidoglycan-binding protein</fullName>
    </submittedName>
</protein>
<dbReference type="Gene3D" id="1.10.101.10">
    <property type="entry name" value="PGBD-like superfamily/PGBD"/>
    <property type="match status" value="1"/>
</dbReference>
<feature type="compositionally biased region" description="Low complexity" evidence="1">
    <location>
        <begin position="1"/>
        <end position="24"/>
    </location>
</feature>
<gene>
    <name evidence="3" type="ORF">FOE67_04595</name>
</gene>
<reference evidence="4" key="1">
    <citation type="submission" date="2019-10" db="EMBL/GenBank/DDBJ databases">
        <title>Streptomyces sp. nov., a novel actinobacterium isolated from alkaline environment.</title>
        <authorList>
            <person name="Golinska P."/>
        </authorList>
    </citation>
    <scope>NUCLEOTIDE SEQUENCE [LARGE SCALE GENOMIC DNA]</scope>
    <source>
        <strain evidence="4">DSM 42108</strain>
    </source>
</reference>
<dbReference type="Pfam" id="PF01471">
    <property type="entry name" value="PG_binding_1"/>
    <property type="match status" value="1"/>
</dbReference>
<comment type="caution">
    <text evidence="3">The sequence shown here is derived from an EMBL/GenBank/DDBJ whole genome shotgun (WGS) entry which is preliminary data.</text>
</comment>
<evidence type="ECO:0000256" key="1">
    <source>
        <dbReference type="SAM" id="MobiDB-lite"/>
    </source>
</evidence>
<dbReference type="InterPro" id="IPR036365">
    <property type="entry name" value="PGBD-like_sf"/>
</dbReference>
<dbReference type="InterPro" id="IPR036366">
    <property type="entry name" value="PGBDSf"/>
</dbReference>
<name>A0A7W3T0P0_9ACTN</name>
<dbReference type="SUPFAM" id="SSF47090">
    <property type="entry name" value="PGBD-like"/>
    <property type="match status" value="1"/>
</dbReference>
<feature type="region of interest" description="Disordered" evidence="1">
    <location>
        <begin position="1"/>
        <end position="33"/>
    </location>
</feature>
<dbReference type="InterPro" id="IPR002477">
    <property type="entry name" value="Peptidoglycan-bd-like"/>
</dbReference>
<feature type="domain" description="Peptidoglycan binding-like" evidence="2">
    <location>
        <begin position="77"/>
        <end position="131"/>
    </location>
</feature>
<proteinExistence type="predicted"/>
<evidence type="ECO:0000313" key="3">
    <source>
        <dbReference type="EMBL" id="MBB0228809.1"/>
    </source>
</evidence>
<dbReference type="EMBL" id="VKHS01000055">
    <property type="protein sequence ID" value="MBB0228809.1"/>
    <property type="molecule type" value="Genomic_DNA"/>
</dbReference>